<dbReference type="EMBL" id="CP066167">
    <property type="protein sequence ID" value="QQD19341.1"/>
    <property type="molecule type" value="Genomic_DNA"/>
</dbReference>
<feature type="domain" description="EthD" evidence="1">
    <location>
        <begin position="135"/>
        <end position="222"/>
    </location>
</feature>
<proteinExistence type="predicted"/>
<gene>
    <name evidence="2" type="ORF">I6N98_05665</name>
</gene>
<organism evidence="2 3">
    <name type="scientific">Spongiibacter nanhainus</name>
    <dbReference type="NCBI Taxonomy" id="2794344"/>
    <lineage>
        <taxon>Bacteria</taxon>
        <taxon>Pseudomonadati</taxon>
        <taxon>Pseudomonadota</taxon>
        <taxon>Gammaproteobacteria</taxon>
        <taxon>Cellvibrionales</taxon>
        <taxon>Spongiibacteraceae</taxon>
        <taxon>Spongiibacter</taxon>
    </lineage>
</organism>
<keyword evidence="3" id="KW-1185">Reference proteome</keyword>
<dbReference type="Pfam" id="PF07110">
    <property type="entry name" value="EthD"/>
    <property type="match status" value="1"/>
</dbReference>
<evidence type="ECO:0000259" key="1">
    <source>
        <dbReference type="Pfam" id="PF07110"/>
    </source>
</evidence>
<sequence>MTKLQLLLWSGGDTAALHEALFSLAPELLRRTEAEVQVNLADEAVRPAADKRMASSGVLPDAVLSFWSRAPQGEAGTSDELAQIKSALEPGDQWAVYAVEHAEPLADTQRSVGTGERTPGFSQVALLQCPDFLNYEQWLDHWKNVHTSLAIDTQSTFRYVQNRVLQQLDGEHSAVAAIVEECFPAQAMTDPLAFYDAQGDEARFQANSSRMMESCAKFIDFSRIDVLPTSEYRWCWGQ</sequence>
<dbReference type="GO" id="GO:0016491">
    <property type="term" value="F:oxidoreductase activity"/>
    <property type="evidence" value="ECO:0007669"/>
    <property type="project" value="InterPro"/>
</dbReference>
<dbReference type="AlphaFoldDB" id="A0A7T4UR46"/>
<dbReference type="Gene3D" id="3.30.70.100">
    <property type="match status" value="1"/>
</dbReference>
<evidence type="ECO:0000313" key="2">
    <source>
        <dbReference type="EMBL" id="QQD19341.1"/>
    </source>
</evidence>
<dbReference type="InterPro" id="IPR009799">
    <property type="entry name" value="EthD_dom"/>
</dbReference>
<name>A0A7T4UR46_9GAMM</name>
<dbReference type="SUPFAM" id="SSF54909">
    <property type="entry name" value="Dimeric alpha+beta barrel"/>
    <property type="match status" value="1"/>
</dbReference>
<dbReference type="KEGG" id="snan:I6N98_05665"/>
<protein>
    <submittedName>
        <fullName evidence="2">EthD domain-containing protein</fullName>
    </submittedName>
</protein>
<dbReference type="RefSeq" id="WP_198570826.1">
    <property type="nucleotide sequence ID" value="NZ_CP066167.1"/>
</dbReference>
<accession>A0A7T4UR46</accession>
<dbReference type="InterPro" id="IPR011008">
    <property type="entry name" value="Dimeric_a/b-barrel"/>
</dbReference>
<dbReference type="Proteomes" id="UP000596063">
    <property type="component" value="Chromosome"/>
</dbReference>
<evidence type="ECO:0000313" key="3">
    <source>
        <dbReference type="Proteomes" id="UP000596063"/>
    </source>
</evidence>
<reference evidence="2 3" key="1">
    <citation type="submission" date="2020-12" db="EMBL/GenBank/DDBJ databases">
        <authorList>
            <person name="Shan Y."/>
        </authorList>
    </citation>
    <scope>NUCLEOTIDE SEQUENCE [LARGE SCALE GENOMIC DNA]</scope>
    <source>
        <strain evidence="3">csc3.9</strain>
    </source>
</reference>